<name>A0A1M7FTQ3_XYLRU</name>
<accession>A0A1M7FTQ3</accession>
<gene>
    <name evidence="1" type="ORF">SAMN04488494_1262</name>
</gene>
<reference evidence="1 2" key="1">
    <citation type="submission" date="2016-11" db="EMBL/GenBank/DDBJ databases">
        <authorList>
            <person name="Jaros S."/>
            <person name="Januszkiewicz K."/>
            <person name="Wedrychowicz H."/>
        </authorList>
    </citation>
    <scope>NUCLEOTIDE SEQUENCE [LARGE SCALE GENOMIC DNA]</scope>
    <source>
        <strain evidence="1 2">BPI-34</strain>
    </source>
</reference>
<sequence>MPIETNNLRIVISPKRRMAMVLLKRELYLSDIVSDVVRELSRADFNGDVVFEMLLTKGVSEHYYNMSFENRTFNMHSNQVVHTPMNAVVAMSKRYYRCHPELLERTSLTVRQIHYIREWVEK</sequence>
<dbReference type="Proteomes" id="UP000184280">
    <property type="component" value="Unassembled WGS sequence"/>
</dbReference>
<proteinExistence type="predicted"/>
<dbReference type="AlphaFoldDB" id="A0A1M7FTQ3"/>
<protein>
    <submittedName>
        <fullName evidence="1">Antitoxin to toxin RNase LS or RnlA</fullName>
    </submittedName>
</protein>
<evidence type="ECO:0000313" key="1">
    <source>
        <dbReference type="EMBL" id="SHM07451.1"/>
    </source>
</evidence>
<dbReference type="EMBL" id="FRCJ01000002">
    <property type="protein sequence ID" value="SHM07451.1"/>
    <property type="molecule type" value="Genomic_DNA"/>
</dbReference>
<dbReference type="RefSeq" id="WP_073043751.1">
    <property type="nucleotide sequence ID" value="NZ_FOLF01000008.1"/>
</dbReference>
<dbReference type="InterPro" id="IPR031834">
    <property type="entry name" value="RnlB/LsoB_antitoxin"/>
</dbReference>
<evidence type="ECO:0000313" key="2">
    <source>
        <dbReference type="Proteomes" id="UP000184280"/>
    </source>
</evidence>
<dbReference type="Pfam" id="PF15933">
    <property type="entry name" value="RnlB_antitoxin"/>
    <property type="match status" value="1"/>
</dbReference>
<organism evidence="1 2">
    <name type="scientific">Xylanibacter ruminicola</name>
    <name type="common">Prevotella ruminicola</name>
    <dbReference type="NCBI Taxonomy" id="839"/>
    <lineage>
        <taxon>Bacteria</taxon>
        <taxon>Pseudomonadati</taxon>
        <taxon>Bacteroidota</taxon>
        <taxon>Bacteroidia</taxon>
        <taxon>Bacteroidales</taxon>
        <taxon>Prevotellaceae</taxon>
        <taxon>Xylanibacter</taxon>
    </lineage>
</organism>